<evidence type="ECO:0000313" key="5">
    <source>
        <dbReference type="EMBL" id="RKP07747.1"/>
    </source>
</evidence>
<dbReference type="GO" id="GO:0003723">
    <property type="term" value="F:RNA binding"/>
    <property type="evidence" value="ECO:0007669"/>
    <property type="project" value="InterPro"/>
</dbReference>
<dbReference type="Proteomes" id="UP000271241">
    <property type="component" value="Unassembled WGS sequence"/>
</dbReference>
<keyword evidence="6" id="KW-1185">Reference proteome</keyword>
<dbReference type="STRING" id="78915.A0A4P9XP19"/>
<accession>A0A4P9XP19</accession>
<dbReference type="SUPFAM" id="SSF56808">
    <property type="entry name" value="Ribosomal protein L1"/>
    <property type="match status" value="1"/>
</dbReference>
<keyword evidence="2 4" id="KW-0689">Ribosomal protein</keyword>
<dbReference type="InterPro" id="IPR023673">
    <property type="entry name" value="Ribosomal_uL1_CS"/>
</dbReference>
<evidence type="ECO:0000256" key="3">
    <source>
        <dbReference type="ARBA" id="ARBA00023274"/>
    </source>
</evidence>
<dbReference type="Pfam" id="PF00687">
    <property type="entry name" value="Ribosomal_L1"/>
    <property type="match status" value="1"/>
</dbReference>
<organism evidence="5 6">
    <name type="scientific">Thamnocephalis sphaerospora</name>
    <dbReference type="NCBI Taxonomy" id="78915"/>
    <lineage>
        <taxon>Eukaryota</taxon>
        <taxon>Fungi</taxon>
        <taxon>Fungi incertae sedis</taxon>
        <taxon>Zoopagomycota</taxon>
        <taxon>Zoopagomycotina</taxon>
        <taxon>Zoopagomycetes</taxon>
        <taxon>Zoopagales</taxon>
        <taxon>Sigmoideomycetaceae</taxon>
        <taxon>Thamnocephalis</taxon>
    </lineage>
</organism>
<dbReference type="InterPro" id="IPR028364">
    <property type="entry name" value="Ribosomal_uL1/biogenesis"/>
</dbReference>
<dbReference type="InterPro" id="IPR023674">
    <property type="entry name" value="Ribosomal_uL1-like"/>
</dbReference>
<dbReference type="CDD" id="cd00403">
    <property type="entry name" value="Ribosomal_L1"/>
    <property type="match status" value="1"/>
</dbReference>
<name>A0A4P9XP19_9FUNG</name>
<dbReference type="AlphaFoldDB" id="A0A4P9XP19"/>
<dbReference type="Gene3D" id="3.30.190.20">
    <property type="match status" value="1"/>
</dbReference>
<dbReference type="InterPro" id="IPR002143">
    <property type="entry name" value="Ribosomal_uL1"/>
</dbReference>
<dbReference type="FunFam" id="3.40.50.790:FF:000001">
    <property type="entry name" value="50S ribosomal protein L1"/>
    <property type="match status" value="1"/>
</dbReference>
<dbReference type="PANTHER" id="PTHR36427:SF3">
    <property type="entry name" value="LARGE RIBOSOMAL SUBUNIT PROTEIN UL1M"/>
    <property type="match status" value="1"/>
</dbReference>
<evidence type="ECO:0000313" key="6">
    <source>
        <dbReference type="Proteomes" id="UP000271241"/>
    </source>
</evidence>
<dbReference type="PIRSF" id="PIRSF002155">
    <property type="entry name" value="Ribosomal_L1"/>
    <property type="match status" value="1"/>
</dbReference>
<reference evidence="6" key="1">
    <citation type="journal article" date="2018" name="Nat. Microbiol.">
        <title>Leveraging single-cell genomics to expand the fungal tree of life.</title>
        <authorList>
            <person name="Ahrendt S.R."/>
            <person name="Quandt C.A."/>
            <person name="Ciobanu D."/>
            <person name="Clum A."/>
            <person name="Salamov A."/>
            <person name="Andreopoulos B."/>
            <person name="Cheng J.F."/>
            <person name="Woyke T."/>
            <person name="Pelin A."/>
            <person name="Henrissat B."/>
            <person name="Reynolds N.K."/>
            <person name="Benny G.L."/>
            <person name="Smith M.E."/>
            <person name="James T.Y."/>
            <person name="Grigoriev I.V."/>
        </authorList>
    </citation>
    <scope>NUCLEOTIDE SEQUENCE [LARGE SCALE GENOMIC DNA]</scope>
    <source>
        <strain evidence="6">RSA 1356</strain>
    </source>
</reference>
<keyword evidence="3 4" id="KW-0687">Ribonucleoprotein</keyword>
<dbReference type="GO" id="GO:0005762">
    <property type="term" value="C:mitochondrial large ribosomal subunit"/>
    <property type="evidence" value="ECO:0007669"/>
    <property type="project" value="TreeGrafter"/>
</dbReference>
<evidence type="ECO:0000256" key="1">
    <source>
        <dbReference type="ARBA" id="ARBA00010531"/>
    </source>
</evidence>
<dbReference type="OrthoDB" id="1747252at2759"/>
<evidence type="ECO:0000256" key="2">
    <source>
        <dbReference type="ARBA" id="ARBA00022980"/>
    </source>
</evidence>
<dbReference type="GO" id="GO:0003735">
    <property type="term" value="F:structural constituent of ribosome"/>
    <property type="evidence" value="ECO:0007669"/>
    <property type="project" value="InterPro"/>
</dbReference>
<dbReference type="EMBL" id="KZ992677">
    <property type="protein sequence ID" value="RKP07747.1"/>
    <property type="molecule type" value="Genomic_DNA"/>
</dbReference>
<comment type="similarity">
    <text evidence="1 4">Belongs to the universal ribosomal protein uL1 family.</text>
</comment>
<protein>
    <recommendedName>
        <fullName evidence="4">Ribosomal protein</fullName>
    </recommendedName>
</protein>
<evidence type="ECO:0000256" key="4">
    <source>
        <dbReference type="RuleBase" id="RU000659"/>
    </source>
</evidence>
<dbReference type="GO" id="GO:0006412">
    <property type="term" value="P:translation"/>
    <property type="evidence" value="ECO:0007669"/>
    <property type="project" value="InterPro"/>
</dbReference>
<gene>
    <name evidence="5" type="ORF">THASP1DRAFT_24147</name>
</gene>
<sequence>MRTHYIACGCFRGEARLRIGQKDYQEEEHQLELHVKCATDKHAPIVRGSIVLPKGLKQEATILVFAEGKAAEDAKQAGAAIVGGAELVPRVQEGEFKFDKCLCTPAMLPAVAKIARYLGPKGLMPSVKKGTATDDIAAAVQASKSSFEYKSDRQGVVHTGIARLGFTNGEVEANIVTLLDSLKQNGAAGKKSFVQQVHISSTRGPGLLLKEL</sequence>
<dbReference type="PROSITE" id="PS01199">
    <property type="entry name" value="RIBOSOMAL_L1"/>
    <property type="match status" value="1"/>
</dbReference>
<dbReference type="PANTHER" id="PTHR36427">
    <property type="entry name" value="54S RIBOSOMAL PROTEIN L1, MITOCHONDRIAL"/>
    <property type="match status" value="1"/>
</dbReference>
<dbReference type="Gene3D" id="3.40.50.790">
    <property type="match status" value="1"/>
</dbReference>
<dbReference type="InterPro" id="IPR016095">
    <property type="entry name" value="Ribosomal_uL1_3-a/b-sand"/>
</dbReference>
<proteinExistence type="inferred from homology"/>